<sequence>MHTTNPTPRPTRLRLAPLALAAVAALTLSACAADAEVGDGATTPPAVGATLTDAQATSLKPSEGDYAYELPDGTKVRVNARQALPAPVAADIDRRTTEAIIVPTVDAPDGAYDAAVTLATEVGRDTGKYVAVVFEDWGDACGTLETPEVVWTSNVNLGGGCSSVKTRAEARDRVNTYVEKAVGGHDTWIVLGGE</sequence>
<feature type="chain" id="PRO_5047013596" description="Lipoprotein" evidence="1">
    <location>
        <begin position="33"/>
        <end position="194"/>
    </location>
</feature>
<dbReference type="EMBL" id="JACZDF010000002">
    <property type="protein sequence ID" value="MBD9698570.1"/>
    <property type="molecule type" value="Genomic_DNA"/>
</dbReference>
<evidence type="ECO:0000313" key="2">
    <source>
        <dbReference type="EMBL" id="MBD9698570.1"/>
    </source>
</evidence>
<evidence type="ECO:0000313" key="3">
    <source>
        <dbReference type="Proteomes" id="UP000642107"/>
    </source>
</evidence>
<evidence type="ECO:0008006" key="4">
    <source>
        <dbReference type="Google" id="ProtNLM"/>
    </source>
</evidence>
<reference evidence="2 3" key="1">
    <citation type="submission" date="2020-09" db="EMBL/GenBank/DDBJ databases">
        <title>Flavimobilis rhizosphaerae sp. nov., isolated from rhizosphere soil of Spartina alterniflora.</title>
        <authorList>
            <person name="Hanqin C."/>
        </authorList>
    </citation>
    <scope>NUCLEOTIDE SEQUENCE [LARGE SCALE GENOMIC DNA]</scope>
    <source>
        <strain evidence="2 3">GY 10621</strain>
    </source>
</reference>
<name>A0ABR9DN65_9MICO</name>
<gene>
    <name evidence="2" type="ORF">IGS67_03550</name>
</gene>
<dbReference type="Proteomes" id="UP000642107">
    <property type="component" value="Unassembled WGS sequence"/>
</dbReference>
<comment type="caution">
    <text evidence="2">The sequence shown here is derived from an EMBL/GenBank/DDBJ whole genome shotgun (WGS) entry which is preliminary data.</text>
</comment>
<organism evidence="2 3">
    <name type="scientific">Flavimobilis rhizosphaerae</name>
    <dbReference type="NCBI Taxonomy" id="2775421"/>
    <lineage>
        <taxon>Bacteria</taxon>
        <taxon>Bacillati</taxon>
        <taxon>Actinomycetota</taxon>
        <taxon>Actinomycetes</taxon>
        <taxon>Micrococcales</taxon>
        <taxon>Jonesiaceae</taxon>
        <taxon>Flavimobilis</taxon>
    </lineage>
</organism>
<evidence type="ECO:0000256" key="1">
    <source>
        <dbReference type="SAM" id="SignalP"/>
    </source>
</evidence>
<feature type="signal peptide" evidence="1">
    <location>
        <begin position="1"/>
        <end position="32"/>
    </location>
</feature>
<dbReference type="RefSeq" id="WP_192277982.1">
    <property type="nucleotide sequence ID" value="NZ_JACZDF010000002.1"/>
</dbReference>
<accession>A0ABR9DN65</accession>
<keyword evidence="1" id="KW-0732">Signal</keyword>
<protein>
    <recommendedName>
        <fullName evidence="4">Lipoprotein</fullName>
    </recommendedName>
</protein>
<keyword evidence="3" id="KW-1185">Reference proteome</keyword>
<proteinExistence type="predicted"/>